<reference evidence="2" key="2">
    <citation type="submission" date="2025-08" db="UniProtKB">
        <authorList>
            <consortium name="Ensembl"/>
        </authorList>
    </citation>
    <scope>IDENTIFICATION</scope>
</reference>
<accession>A0A667ZAS6</accession>
<dbReference type="Ensembl" id="ENSMMDT00005033857.1">
    <property type="protein sequence ID" value="ENSMMDP00005033119.1"/>
    <property type="gene ID" value="ENSMMDG00005015588.1"/>
</dbReference>
<dbReference type="InParanoid" id="A0A667ZAS6"/>
<evidence type="ECO:0000313" key="2">
    <source>
        <dbReference type="Ensembl" id="ENSMMDP00005033119.1"/>
    </source>
</evidence>
<protein>
    <submittedName>
        <fullName evidence="2">Uncharacterized protein</fullName>
    </submittedName>
</protein>
<proteinExistence type="predicted"/>
<name>A0A667ZAS6_9TELE</name>
<sequence>MTYCLFEGKDHASVCQKCGFVPPNEVKEVLLHYLLPNLCSLVFLAVVSFCPNRDIWACRCDLPASHAGRAKGLPFPDDSVDLLRFDQQRYLTKASRNKWYMYVYIWFMSFYCVNGLACLYVCVCVCVCVCGMCSVFEDFIQVKSSISVRAILGFMESWPMFQGCKRKDYQAARGATSPDTELELNLDYFCILASKPGS</sequence>
<keyword evidence="1" id="KW-0812">Transmembrane</keyword>
<keyword evidence="1" id="KW-1133">Transmembrane helix</keyword>
<keyword evidence="3" id="KW-1185">Reference proteome</keyword>
<feature type="transmembrane region" description="Helical" evidence="1">
    <location>
        <begin position="99"/>
        <end position="123"/>
    </location>
</feature>
<evidence type="ECO:0000256" key="1">
    <source>
        <dbReference type="SAM" id="Phobius"/>
    </source>
</evidence>
<feature type="transmembrane region" description="Helical" evidence="1">
    <location>
        <begin position="30"/>
        <end position="50"/>
    </location>
</feature>
<reference evidence="2" key="3">
    <citation type="submission" date="2025-09" db="UniProtKB">
        <authorList>
            <consortium name="Ensembl"/>
        </authorList>
    </citation>
    <scope>IDENTIFICATION</scope>
</reference>
<dbReference type="AlphaFoldDB" id="A0A667ZAS6"/>
<reference evidence="2" key="1">
    <citation type="submission" date="2019-06" db="EMBL/GenBank/DDBJ databases">
        <authorList>
            <consortium name="Wellcome Sanger Institute Data Sharing"/>
        </authorList>
    </citation>
    <scope>NUCLEOTIDE SEQUENCE [LARGE SCALE GENOMIC DNA]</scope>
</reference>
<organism evidence="2 3">
    <name type="scientific">Myripristis murdjan</name>
    <name type="common">pinecone soldierfish</name>
    <dbReference type="NCBI Taxonomy" id="586833"/>
    <lineage>
        <taxon>Eukaryota</taxon>
        <taxon>Metazoa</taxon>
        <taxon>Chordata</taxon>
        <taxon>Craniata</taxon>
        <taxon>Vertebrata</taxon>
        <taxon>Euteleostomi</taxon>
        <taxon>Actinopterygii</taxon>
        <taxon>Neopterygii</taxon>
        <taxon>Teleostei</taxon>
        <taxon>Neoteleostei</taxon>
        <taxon>Acanthomorphata</taxon>
        <taxon>Holocentriformes</taxon>
        <taxon>Holocentridae</taxon>
        <taxon>Myripristis</taxon>
    </lineage>
</organism>
<dbReference type="Proteomes" id="UP000472263">
    <property type="component" value="Chromosome 21"/>
</dbReference>
<evidence type="ECO:0000313" key="3">
    <source>
        <dbReference type="Proteomes" id="UP000472263"/>
    </source>
</evidence>
<keyword evidence="1" id="KW-0472">Membrane</keyword>